<keyword evidence="6 8" id="KW-1133">Transmembrane helix</keyword>
<keyword evidence="4 8" id="KW-0812">Transmembrane</keyword>
<protein>
    <recommendedName>
        <fullName evidence="8">Dolichyl-diphosphooligosaccharide--protein glycosyltransferase subunit OST2</fullName>
        <shortName evidence="8">Oligosaccharyl transferase subunit OST2</shortName>
    </recommendedName>
</protein>
<feature type="transmembrane region" description="Helical" evidence="8">
    <location>
        <begin position="51"/>
        <end position="73"/>
    </location>
</feature>
<dbReference type="Gene3D" id="3.30.450.30">
    <property type="entry name" value="Dynein light chain 2a, cytoplasmic"/>
    <property type="match status" value="1"/>
</dbReference>
<evidence type="ECO:0000256" key="2">
    <source>
        <dbReference type="ARBA" id="ARBA00004922"/>
    </source>
</evidence>
<dbReference type="SUPFAM" id="SSF103196">
    <property type="entry name" value="Roadblock/LC7 domain"/>
    <property type="match status" value="1"/>
</dbReference>
<proteinExistence type="inferred from homology"/>
<gene>
    <name evidence="9" type="ORF">INT45_013720</name>
</gene>
<dbReference type="Pfam" id="PF02109">
    <property type="entry name" value="DAD"/>
    <property type="match status" value="1"/>
</dbReference>
<evidence type="ECO:0000256" key="3">
    <source>
        <dbReference type="ARBA" id="ARBA00009386"/>
    </source>
</evidence>
<evidence type="ECO:0000256" key="8">
    <source>
        <dbReference type="RuleBase" id="RU361136"/>
    </source>
</evidence>
<comment type="caution">
    <text evidence="8">Lacks conserved residue(s) required for the propagation of feature annotation.</text>
</comment>
<evidence type="ECO:0000256" key="7">
    <source>
        <dbReference type="ARBA" id="ARBA00023136"/>
    </source>
</evidence>
<comment type="similarity">
    <text evidence="3 8">Belongs to the DAD/OST2 family.</text>
</comment>
<dbReference type="OrthoDB" id="445566at2759"/>
<dbReference type="AlphaFoldDB" id="A0A8H7VSN2"/>
<dbReference type="EMBL" id="JAEPRB010000026">
    <property type="protein sequence ID" value="KAG2225609.1"/>
    <property type="molecule type" value="Genomic_DNA"/>
</dbReference>
<evidence type="ECO:0000256" key="4">
    <source>
        <dbReference type="ARBA" id="ARBA00022692"/>
    </source>
</evidence>
<evidence type="ECO:0000313" key="10">
    <source>
        <dbReference type="Proteomes" id="UP000646827"/>
    </source>
</evidence>
<keyword evidence="7 8" id="KW-0472">Membrane</keyword>
<sequence length="168" mass="18569">MELTNALQKFVITYKKDTPTNLKIVDFYLIYIMLSGIFQFIYMATVGTFPYNAFLAGFISTVGSFVLAVNLRIQTNGQNKEMFKTISPERASREDVKGVLLADEMGLCLGARGIAKSDAAANAAAIARTARELSTPSEEEQYPTITLAYEHSKVVIRNEGSFTLAIFM</sequence>
<dbReference type="UniPathway" id="UPA00378"/>
<dbReference type="GO" id="GO:0043066">
    <property type="term" value="P:negative regulation of apoptotic process"/>
    <property type="evidence" value="ECO:0007669"/>
    <property type="project" value="InterPro"/>
</dbReference>
<dbReference type="InterPro" id="IPR003038">
    <property type="entry name" value="DAD/Ost2"/>
</dbReference>
<feature type="transmembrane region" description="Helical" evidence="8">
    <location>
        <begin position="25"/>
        <end position="45"/>
    </location>
</feature>
<dbReference type="PANTHER" id="PTHR10705:SF0">
    <property type="entry name" value="DOLICHYL-DIPHOSPHOOLIGOSACCHARIDE--PROTEIN GLYCOSYLTRANSFERASE SUBUNIT DAD1"/>
    <property type="match status" value="1"/>
</dbReference>
<dbReference type="GO" id="GO:0008250">
    <property type="term" value="C:oligosaccharyltransferase complex"/>
    <property type="evidence" value="ECO:0007669"/>
    <property type="project" value="InterPro"/>
</dbReference>
<dbReference type="GO" id="GO:0071986">
    <property type="term" value="C:Ragulator complex"/>
    <property type="evidence" value="ECO:0007669"/>
    <property type="project" value="InterPro"/>
</dbReference>
<evidence type="ECO:0000313" key="9">
    <source>
        <dbReference type="EMBL" id="KAG2225609.1"/>
    </source>
</evidence>
<comment type="pathway">
    <text evidence="2 8">Protein modification; protein glycosylation.</text>
</comment>
<keyword evidence="10" id="KW-1185">Reference proteome</keyword>
<evidence type="ECO:0000256" key="5">
    <source>
        <dbReference type="ARBA" id="ARBA00022824"/>
    </source>
</evidence>
<evidence type="ECO:0000256" key="6">
    <source>
        <dbReference type="ARBA" id="ARBA00022989"/>
    </source>
</evidence>
<comment type="subunit">
    <text evidence="8">Component of the oligosaccharyltransferase (OST) complex.</text>
</comment>
<comment type="caution">
    <text evidence="9">The sequence shown here is derived from an EMBL/GenBank/DDBJ whole genome shotgun (WGS) entry which is preliminary data.</text>
</comment>
<accession>A0A8H7VSN2</accession>
<dbReference type="PANTHER" id="PTHR10705">
    <property type="entry name" value="DOLICHYL-DIPHOSPHOOLIGOSACCHARIDE--PROTEIN GLYCOSYLTRANSFERASE SUBUNIT DAD1"/>
    <property type="match status" value="1"/>
</dbReference>
<evidence type="ECO:0000256" key="1">
    <source>
        <dbReference type="ARBA" id="ARBA00004477"/>
    </source>
</evidence>
<reference evidence="9 10" key="1">
    <citation type="submission" date="2020-12" db="EMBL/GenBank/DDBJ databases">
        <title>Metabolic potential, ecology and presence of endohyphal bacteria is reflected in genomic diversity of Mucoromycotina.</title>
        <authorList>
            <person name="Muszewska A."/>
            <person name="Okrasinska A."/>
            <person name="Steczkiewicz K."/>
            <person name="Drgas O."/>
            <person name="Orlowska M."/>
            <person name="Perlinska-Lenart U."/>
            <person name="Aleksandrzak-Piekarczyk T."/>
            <person name="Szatraj K."/>
            <person name="Zielenkiewicz U."/>
            <person name="Pilsyk S."/>
            <person name="Malc E."/>
            <person name="Mieczkowski P."/>
            <person name="Kruszewska J.S."/>
            <person name="Biernat P."/>
            <person name="Pawlowska J."/>
        </authorList>
    </citation>
    <scope>NUCLEOTIDE SEQUENCE [LARGE SCALE GENOMIC DNA]</scope>
    <source>
        <strain evidence="9 10">CBS 142.35</strain>
    </source>
</reference>
<dbReference type="Proteomes" id="UP000646827">
    <property type="component" value="Unassembled WGS sequence"/>
</dbReference>
<comment type="function">
    <text evidence="8">Subunit of the oligosaccharyl transferase (OST) complex that catalyzes the initial transfer of a defined glycan (Glc(3)Man(9)GlcNAc(2) in eukaryotes) from the lipid carrier dolichol-pyrophosphate to an asparagine residue within an Asn-X-Ser/Thr consensus motif in nascent polypeptide chains, the first step in protein N-glycosylation. N-glycosylation occurs cotranslationally and the complex associates with the Sec61 complex at the channel-forming translocon complex that mediates protein translocation across the endoplasmic reticulum (ER). All subunits are required for a maximal enzyme activity.</text>
</comment>
<organism evidence="9 10">
    <name type="scientific">Circinella minor</name>
    <dbReference type="NCBI Taxonomy" id="1195481"/>
    <lineage>
        <taxon>Eukaryota</taxon>
        <taxon>Fungi</taxon>
        <taxon>Fungi incertae sedis</taxon>
        <taxon>Mucoromycota</taxon>
        <taxon>Mucoromycotina</taxon>
        <taxon>Mucoromycetes</taxon>
        <taxon>Mucorales</taxon>
        <taxon>Lichtheimiaceae</taxon>
        <taxon>Circinella</taxon>
    </lineage>
</organism>
<comment type="subcellular location">
    <subcellularLocation>
        <location evidence="1 8">Endoplasmic reticulum membrane</location>
        <topology evidence="1 8">Multi-pass membrane protein</topology>
    </subcellularLocation>
</comment>
<dbReference type="GO" id="GO:0006487">
    <property type="term" value="P:protein N-linked glycosylation"/>
    <property type="evidence" value="ECO:0007669"/>
    <property type="project" value="TreeGrafter"/>
</dbReference>
<name>A0A8H7VSN2_9FUNG</name>
<keyword evidence="5 8" id="KW-0256">Endoplasmic reticulum</keyword>